<dbReference type="RefSeq" id="WP_265265504.1">
    <property type="nucleotide sequence ID" value="NZ_JAIHOM010000082.1"/>
</dbReference>
<protein>
    <submittedName>
        <fullName evidence="2">Uncharacterized protein</fullName>
    </submittedName>
</protein>
<comment type="caution">
    <text evidence="2">The sequence shown here is derived from an EMBL/GenBank/DDBJ whole genome shotgun (WGS) entry which is preliminary data.</text>
</comment>
<proteinExistence type="predicted"/>
<name>A0ABT3L9K7_9CYAN</name>
<evidence type="ECO:0000313" key="3">
    <source>
        <dbReference type="Proteomes" id="UP001526426"/>
    </source>
</evidence>
<keyword evidence="3" id="KW-1185">Reference proteome</keyword>
<organism evidence="2 3">
    <name type="scientific">Spirulina subsalsa FACHB-351</name>
    <dbReference type="NCBI Taxonomy" id="234711"/>
    <lineage>
        <taxon>Bacteria</taxon>
        <taxon>Bacillati</taxon>
        <taxon>Cyanobacteriota</taxon>
        <taxon>Cyanophyceae</taxon>
        <taxon>Spirulinales</taxon>
        <taxon>Spirulinaceae</taxon>
        <taxon>Spirulina</taxon>
    </lineage>
</organism>
<accession>A0ABT3L9K7</accession>
<sequence>MLKSSLIPLLVSCSAIALSDPAITQTLRVTGGFANFRDAEIFVGDRFNLSNVWDGATPTSTYIRTNQGDIPLNALFRTSVLPQLNVPAGSIPRVGTQGSVLGTLSFRGFSAFGRPTFFNNLPTELQFTINQINFNSFGRPYIQYNSAPLIIREVGTASSIGGRGTVERNTPVVLIQYQPFPNPPVDTASAPAEAYTFQSILGQSYNANFNTTLTGGSVLVPNPPGFSPTAFVPTTIPPSPGINNVLSDINEARRTTTNTISPFNTFGTTFGGINSRTQATPALPSNISRGAFTFNNVPSGRWYDPPMANRFDYTMIPSAQPVGLTSRVFPGVTGTEMSDNSLFTAIAGLPENIDQDDRFTVSVGEIVLGEFGPDDRVDFADYADILGDLLINGRGVKAFAISDINPSVDASNPLAFPVKLEFSTPTASFEMRAQGEGLEAGDSVSVLSEEAMQSKFRASRDLAQRREAILNGEPTPTVATIPGSDFAND</sequence>
<feature type="signal peptide" evidence="1">
    <location>
        <begin position="1"/>
        <end position="19"/>
    </location>
</feature>
<reference evidence="2 3" key="1">
    <citation type="submission" date="2021-08" db="EMBL/GenBank/DDBJ databases">
        <title>Draft genome sequence of Spirulina subsalsa with high tolerance to salinity and hype-accumulation of phycocyanin.</title>
        <authorList>
            <person name="Pei H."/>
            <person name="Jiang L."/>
        </authorList>
    </citation>
    <scope>NUCLEOTIDE SEQUENCE [LARGE SCALE GENOMIC DNA]</scope>
    <source>
        <strain evidence="2 3">FACHB-351</strain>
    </source>
</reference>
<dbReference type="EMBL" id="JAIHOM010000082">
    <property type="protein sequence ID" value="MCW6037645.1"/>
    <property type="molecule type" value="Genomic_DNA"/>
</dbReference>
<evidence type="ECO:0000256" key="1">
    <source>
        <dbReference type="SAM" id="SignalP"/>
    </source>
</evidence>
<feature type="chain" id="PRO_5045131798" evidence="1">
    <location>
        <begin position="20"/>
        <end position="489"/>
    </location>
</feature>
<dbReference type="Proteomes" id="UP001526426">
    <property type="component" value="Unassembled WGS sequence"/>
</dbReference>
<gene>
    <name evidence="2" type="ORF">K4A83_15385</name>
</gene>
<evidence type="ECO:0000313" key="2">
    <source>
        <dbReference type="EMBL" id="MCW6037645.1"/>
    </source>
</evidence>
<keyword evidence="1" id="KW-0732">Signal</keyword>